<organism evidence="2">
    <name type="scientific">Anguilla anguilla</name>
    <name type="common">European freshwater eel</name>
    <name type="synonym">Muraena anguilla</name>
    <dbReference type="NCBI Taxonomy" id="7936"/>
    <lineage>
        <taxon>Eukaryota</taxon>
        <taxon>Metazoa</taxon>
        <taxon>Chordata</taxon>
        <taxon>Craniata</taxon>
        <taxon>Vertebrata</taxon>
        <taxon>Euteleostomi</taxon>
        <taxon>Actinopterygii</taxon>
        <taxon>Neopterygii</taxon>
        <taxon>Teleostei</taxon>
        <taxon>Anguilliformes</taxon>
        <taxon>Anguillidae</taxon>
        <taxon>Anguilla</taxon>
    </lineage>
</organism>
<keyword evidence="1" id="KW-0732">Signal</keyword>
<dbReference type="EMBL" id="GBXM01067844">
    <property type="protein sequence ID" value="JAH40733.1"/>
    <property type="molecule type" value="Transcribed_RNA"/>
</dbReference>
<reference evidence="2" key="1">
    <citation type="submission" date="2014-11" db="EMBL/GenBank/DDBJ databases">
        <authorList>
            <person name="Amaro Gonzalez C."/>
        </authorList>
    </citation>
    <scope>NUCLEOTIDE SEQUENCE</scope>
</reference>
<accession>A0A0E9SJT1</accession>
<reference evidence="2" key="2">
    <citation type="journal article" date="2015" name="Fish Shellfish Immunol.">
        <title>Early steps in the European eel (Anguilla anguilla)-Vibrio vulnificus interaction in the gills: Role of the RtxA13 toxin.</title>
        <authorList>
            <person name="Callol A."/>
            <person name="Pajuelo D."/>
            <person name="Ebbesson L."/>
            <person name="Teles M."/>
            <person name="MacKenzie S."/>
            <person name="Amaro C."/>
        </authorList>
    </citation>
    <scope>NUCLEOTIDE SEQUENCE</scope>
</reference>
<feature type="chain" id="PRO_5002432231" description="Secreted protein" evidence="1">
    <location>
        <begin position="22"/>
        <end position="108"/>
    </location>
</feature>
<evidence type="ECO:0000256" key="1">
    <source>
        <dbReference type="SAM" id="SignalP"/>
    </source>
</evidence>
<evidence type="ECO:0000313" key="2">
    <source>
        <dbReference type="EMBL" id="JAH40733.1"/>
    </source>
</evidence>
<dbReference type="AlphaFoldDB" id="A0A0E9SJT1"/>
<evidence type="ECO:0008006" key="3">
    <source>
        <dbReference type="Google" id="ProtNLM"/>
    </source>
</evidence>
<sequence length="108" mass="11911">MSPFSFTLSSAFLMQHMGVLGFTLVKCCRFNTNGCITQFLCPNTLPNIQEFRSAGSSCTVIPNSSHHTQVRSILLLKCGTKTPNSRGTTAKILQKFCFLCLGQDNTDR</sequence>
<name>A0A0E9SJT1_ANGAN</name>
<protein>
    <recommendedName>
        <fullName evidence="3">Secreted protein</fullName>
    </recommendedName>
</protein>
<feature type="signal peptide" evidence="1">
    <location>
        <begin position="1"/>
        <end position="21"/>
    </location>
</feature>
<proteinExistence type="predicted"/>